<dbReference type="KEGG" id="tpal:117652181"/>
<dbReference type="InterPro" id="IPR022783">
    <property type="entry name" value="GCFC_dom"/>
</dbReference>
<protein>
    <submittedName>
        <fullName evidence="7">PAX3- and PAX7-binding protein 1</fullName>
    </submittedName>
</protein>
<dbReference type="Proteomes" id="UP000515158">
    <property type="component" value="Unplaced"/>
</dbReference>
<reference evidence="7" key="1">
    <citation type="submission" date="2025-08" db="UniProtKB">
        <authorList>
            <consortium name="RefSeq"/>
        </authorList>
    </citation>
    <scope>IDENTIFICATION</scope>
    <source>
        <tissue evidence="7">Total insect</tissue>
    </source>
</reference>
<dbReference type="InterPro" id="IPR012890">
    <property type="entry name" value="GCFC2-like"/>
</dbReference>
<feature type="compositionally biased region" description="Basic and acidic residues" evidence="4">
    <location>
        <begin position="102"/>
        <end position="111"/>
    </location>
</feature>
<dbReference type="InterPro" id="IPR028211">
    <property type="entry name" value="Ntr2"/>
</dbReference>
<feature type="domain" description="GCF C-terminal" evidence="5">
    <location>
        <begin position="567"/>
        <end position="787"/>
    </location>
</feature>
<feature type="compositionally biased region" description="Acidic residues" evidence="4">
    <location>
        <begin position="150"/>
        <end position="163"/>
    </location>
</feature>
<name>A0A6P9A6D2_THRPL</name>
<dbReference type="InParanoid" id="A0A6P9A6D2"/>
<evidence type="ECO:0000259" key="5">
    <source>
        <dbReference type="Pfam" id="PF07842"/>
    </source>
</evidence>
<feature type="compositionally biased region" description="Acidic residues" evidence="4">
    <location>
        <begin position="236"/>
        <end position="247"/>
    </location>
</feature>
<gene>
    <name evidence="7" type="primary">LOC117652181</name>
</gene>
<dbReference type="OrthoDB" id="429427at2759"/>
<comment type="subcellular location">
    <subcellularLocation>
        <location evidence="1">Nucleus</location>
    </subcellularLocation>
</comment>
<feature type="compositionally biased region" description="Basic and acidic residues" evidence="4">
    <location>
        <begin position="484"/>
        <end position="501"/>
    </location>
</feature>
<evidence type="ECO:0000256" key="2">
    <source>
        <dbReference type="ARBA" id="ARBA00010801"/>
    </source>
</evidence>
<comment type="similarity">
    <text evidence="2">Belongs to the GCF family.</text>
</comment>
<proteinExistence type="inferred from homology"/>
<dbReference type="GO" id="GO:0071008">
    <property type="term" value="C:U2-type post-mRNA release spliceosomal complex"/>
    <property type="evidence" value="ECO:0007669"/>
    <property type="project" value="InterPro"/>
</dbReference>
<keyword evidence="6" id="KW-1185">Reference proteome</keyword>
<keyword evidence="3" id="KW-0539">Nucleus</keyword>
<organism evidence="7">
    <name type="scientific">Thrips palmi</name>
    <name type="common">Melon thrips</name>
    <dbReference type="NCBI Taxonomy" id="161013"/>
    <lineage>
        <taxon>Eukaryota</taxon>
        <taxon>Metazoa</taxon>
        <taxon>Ecdysozoa</taxon>
        <taxon>Arthropoda</taxon>
        <taxon>Hexapoda</taxon>
        <taxon>Insecta</taxon>
        <taxon>Pterygota</taxon>
        <taxon>Neoptera</taxon>
        <taxon>Paraneoptera</taxon>
        <taxon>Thysanoptera</taxon>
        <taxon>Terebrantia</taxon>
        <taxon>Thripoidea</taxon>
        <taxon>Thripidae</taxon>
        <taxon>Thrips</taxon>
    </lineage>
</organism>
<dbReference type="Pfam" id="PF07842">
    <property type="entry name" value="GCFC"/>
    <property type="match status" value="1"/>
</dbReference>
<dbReference type="RefSeq" id="XP_034252789.1">
    <property type="nucleotide sequence ID" value="XM_034396898.1"/>
</dbReference>
<feature type="region of interest" description="Disordered" evidence="4">
    <location>
        <begin position="138"/>
        <end position="291"/>
    </location>
</feature>
<dbReference type="GO" id="GO:0003677">
    <property type="term" value="F:DNA binding"/>
    <property type="evidence" value="ECO:0007669"/>
    <property type="project" value="InterPro"/>
</dbReference>
<evidence type="ECO:0000313" key="6">
    <source>
        <dbReference type="Proteomes" id="UP000515158"/>
    </source>
</evidence>
<feature type="compositionally biased region" description="Basic and acidic residues" evidence="4">
    <location>
        <begin position="256"/>
        <end position="265"/>
    </location>
</feature>
<evidence type="ECO:0000256" key="3">
    <source>
        <dbReference type="ARBA" id="ARBA00023242"/>
    </source>
</evidence>
<feature type="region of interest" description="Disordered" evidence="4">
    <location>
        <begin position="79"/>
        <end position="111"/>
    </location>
</feature>
<dbReference type="FunCoup" id="A0A6P9A6D2">
    <property type="interactions" value="2069"/>
</dbReference>
<evidence type="ECO:0000256" key="1">
    <source>
        <dbReference type="ARBA" id="ARBA00004123"/>
    </source>
</evidence>
<dbReference type="GO" id="GO:0000390">
    <property type="term" value="P:spliceosomal complex disassembly"/>
    <property type="evidence" value="ECO:0007669"/>
    <property type="project" value="InterPro"/>
</dbReference>
<evidence type="ECO:0000256" key="4">
    <source>
        <dbReference type="SAM" id="MobiDB-lite"/>
    </source>
</evidence>
<sequence length="866" mass="99280">MSFFKKPKKNIRRRPFGSNENDESAEENGSHMDVDDEEQSMAQIREKIAKAKKKEQRKQTLLSFEEDFNEADDGEVFQVKKSSQSKKMMKLLDKERKKKKEVKPEKMEIEEDLPKKDKEIVTGDLVMVVKQTEPVRPVVPILNGRQAELADPDYQSEDEEEEDDKSKLKKPSQHKFSQPDNMKLILESGRIPDAAMIHAARKRRQKAREMGGEFIPVEDTQKYNTSSSKSRLVREDDNDNSDDEEEPVQMAVPSAARDRDRKREAFMSVQNDDEDQESDKGEEEEWESQQIRKGVTGAQLAAVQQETLYQQQYTIPIVPLASLEAGVSMDMSPSVPVLSETMTTETIPIVDKRFGGLKAENGTGTTPQNISAKLKERLKDLQEVHRRHCLDRDQVTDDLVATQSEVQRLEAETPKLAERFRFYQELRGYVTDLVECLDEKMPILMNLEQRVLSLWRKRAEELIARRRQDVLDQANENAPSNAKRNKEEDDARTRRAAEREGRRIRRSRARESKKLANINASKHLDGMSSDEEMTELELASFRTQSENIEADAHLVFEDVVDEFCTVKSVLRHFEKWRSTDWESYTEAYVSLCIPKVLSPLLRVQMLMWNPLLNDQSRIERMKWYDNLLFYGLEPNETEDDLRSDPDLKLIPLVIEKVVLPKLNNVVNATWDPLSTSQTQRLVSLLSHLLQEYPSLVSSSKPLNNLLSTIVEKMKAVVENDVFIPIYPRQLDAKSGQATNVAPGMPAFFQRQTVSAIKLLRNLLCWQGVVSDLVLQEVALGALLNRYLMVALRTSEPVDAAAKCHMIASTFPKWWFQSETKLPQLQMFANQCKHIITLLDVTTPAGRQGLERISVILKTLSPVITPV</sequence>
<dbReference type="PANTHER" id="PTHR12214:SF0">
    <property type="entry name" value="LD29489P"/>
    <property type="match status" value="1"/>
</dbReference>
<dbReference type="AlphaFoldDB" id="A0A6P9A6D2"/>
<accession>A0A6P9A6D2</accession>
<dbReference type="Pfam" id="PF15458">
    <property type="entry name" value="NTR2"/>
    <property type="match status" value="1"/>
</dbReference>
<evidence type="ECO:0000313" key="7">
    <source>
        <dbReference type="RefSeq" id="XP_034252789.1"/>
    </source>
</evidence>
<dbReference type="PANTHER" id="PTHR12214">
    <property type="entry name" value="GC-RICH SEQUENCE DNA-BINDING FACTOR"/>
    <property type="match status" value="1"/>
</dbReference>
<feature type="compositionally biased region" description="Acidic residues" evidence="4">
    <location>
        <begin position="271"/>
        <end position="287"/>
    </location>
</feature>
<feature type="compositionally biased region" description="Basic residues" evidence="4">
    <location>
        <begin position="1"/>
        <end position="15"/>
    </location>
</feature>
<feature type="region of interest" description="Disordered" evidence="4">
    <location>
        <begin position="473"/>
        <end position="509"/>
    </location>
</feature>
<feature type="region of interest" description="Disordered" evidence="4">
    <location>
        <begin position="1"/>
        <end position="41"/>
    </location>
</feature>
<dbReference type="GeneID" id="117652181"/>